<keyword evidence="5" id="KW-0067">ATP-binding</keyword>
<evidence type="ECO:0000256" key="7">
    <source>
        <dbReference type="ARBA" id="ARBA00023204"/>
    </source>
</evidence>
<keyword evidence="4" id="KW-0347">Helicase</keyword>
<dbReference type="GO" id="GO:0004386">
    <property type="term" value="F:helicase activity"/>
    <property type="evidence" value="ECO:0007669"/>
    <property type="project" value="UniProtKB-KW"/>
</dbReference>
<feature type="domain" description="PD-(D/E)XK endonuclease-like" evidence="8">
    <location>
        <begin position="8"/>
        <end position="304"/>
    </location>
</feature>
<organism evidence="9 10">
    <name type="scientific">Salimicrobium halophilum</name>
    <dbReference type="NCBI Taxonomy" id="86666"/>
    <lineage>
        <taxon>Bacteria</taxon>
        <taxon>Bacillati</taxon>
        <taxon>Bacillota</taxon>
        <taxon>Bacilli</taxon>
        <taxon>Bacillales</taxon>
        <taxon>Bacillaceae</taxon>
        <taxon>Salimicrobium</taxon>
    </lineage>
</organism>
<evidence type="ECO:0000256" key="3">
    <source>
        <dbReference type="ARBA" id="ARBA00022801"/>
    </source>
</evidence>
<dbReference type="GO" id="GO:0016787">
    <property type="term" value="F:hydrolase activity"/>
    <property type="evidence" value="ECO:0007669"/>
    <property type="project" value="UniProtKB-KW"/>
</dbReference>
<dbReference type="GO" id="GO:0005524">
    <property type="term" value="F:ATP binding"/>
    <property type="evidence" value="ECO:0007669"/>
    <property type="project" value="UniProtKB-KW"/>
</dbReference>
<dbReference type="GO" id="GO:0006281">
    <property type="term" value="P:DNA repair"/>
    <property type="evidence" value="ECO:0007669"/>
    <property type="project" value="UniProtKB-KW"/>
</dbReference>
<dbReference type="InterPro" id="IPR011604">
    <property type="entry name" value="PDDEXK-like_dom_sf"/>
</dbReference>
<keyword evidence="1" id="KW-0547">Nucleotide-binding</keyword>
<evidence type="ECO:0000256" key="2">
    <source>
        <dbReference type="ARBA" id="ARBA00022763"/>
    </source>
</evidence>
<evidence type="ECO:0000259" key="8">
    <source>
        <dbReference type="Pfam" id="PF12705"/>
    </source>
</evidence>
<evidence type="ECO:0000313" key="9">
    <source>
        <dbReference type="EMBL" id="SDJ33626.1"/>
    </source>
</evidence>
<dbReference type="GO" id="GO:0003677">
    <property type="term" value="F:DNA binding"/>
    <property type="evidence" value="ECO:0007669"/>
    <property type="project" value="UniProtKB-KW"/>
</dbReference>
<keyword evidence="6" id="KW-0238">DNA-binding</keyword>
<evidence type="ECO:0000256" key="6">
    <source>
        <dbReference type="ARBA" id="ARBA00023125"/>
    </source>
</evidence>
<protein>
    <submittedName>
        <fullName evidence="9">PD-(D/E)XK nuclease superfamily protein</fullName>
    </submittedName>
</protein>
<reference evidence="10" key="1">
    <citation type="submission" date="2016-10" db="EMBL/GenBank/DDBJ databases">
        <authorList>
            <person name="Varghese N."/>
            <person name="Submissions S."/>
        </authorList>
    </citation>
    <scope>NUCLEOTIDE SEQUENCE [LARGE SCALE GENOMIC DNA]</scope>
    <source>
        <strain evidence="10">DSM 4771</strain>
    </source>
</reference>
<accession>A0A1G8SWM9</accession>
<name>A0A1G8SWM9_9BACI</name>
<dbReference type="Proteomes" id="UP000199225">
    <property type="component" value="Unassembled WGS sequence"/>
</dbReference>
<dbReference type="STRING" id="86666.SAMN04490247_1565"/>
<evidence type="ECO:0000256" key="4">
    <source>
        <dbReference type="ARBA" id="ARBA00022806"/>
    </source>
</evidence>
<evidence type="ECO:0000256" key="1">
    <source>
        <dbReference type="ARBA" id="ARBA00022741"/>
    </source>
</evidence>
<dbReference type="Gene3D" id="3.90.320.10">
    <property type="match status" value="1"/>
</dbReference>
<dbReference type="OrthoDB" id="9768303at2"/>
<evidence type="ECO:0000256" key="5">
    <source>
        <dbReference type="ARBA" id="ARBA00022840"/>
    </source>
</evidence>
<sequence>MAKYPELSWSIARHKTLMTCARKYAYHYYTSHNGWLHDIDSLSQQTYRLKKITNLEMHFGSIVHDAIERAVTHYRKTGKVPEEEKMKDFIRRGLNLAYRDSHEREYMWWRRPKDYTMLHEVYYGNNVPDEKITKIRSRLEIVLKNFFASPTFRDMLKSQETDFIESEKFRYLRIDGVKVFVVMDLLYYHFETGKWVIVDWKTGKQTDEDRNQLALYALYVKHTLPLESLNDIVVRNEYLLDGETTEYQLREEDLHQVQEIFDRSLQEMQRYMEDTEQNAPLPLTAFPMQQDERICASCNYQELCFSSGHV</sequence>
<keyword evidence="3" id="KW-0378">Hydrolase</keyword>
<dbReference type="RefSeq" id="WP_093193318.1">
    <property type="nucleotide sequence ID" value="NZ_FNEV01000004.1"/>
</dbReference>
<keyword evidence="2" id="KW-0227">DNA damage</keyword>
<dbReference type="EMBL" id="FNEV01000004">
    <property type="protein sequence ID" value="SDJ33626.1"/>
    <property type="molecule type" value="Genomic_DNA"/>
</dbReference>
<gene>
    <name evidence="9" type="ORF">SAMN04490247_1565</name>
</gene>
<dbReference type="InterPro" id="IPR038726">
    <property type="entry name" value="PDDEXK_AddAB-type"/>
</dbReference>
<dbReference type="AlphaFoldDB" id="A0A1G8SWM9"/>
<proteinExistence type="predicted"/>
<dbReference type="Pfam" id="PF12705">
    <property type="entry name" value="PDDEXK_1"/>
    <property type="match status" value="1"/>
</dbReference>
<evidence type="ECO:0000313" key="10">
    <source>
        <dbReference type="Proteomes" id="UP000199225"/>
    </source>
</evidence>
<keyword evidence="10" id="KW-1185">Reference proteome</keyword>
<keyword evidence="7" id="KW-0234">DNA repair</keyword>